<organism evidence="1 2">
    <name type="scientific">Olivibacter oleidegradans</name>
    <dbReference type="NCBI Taxonomy" id="760123"/>
    <lineage>
        <taxon>Bacteria</taxon>
        <taxon>Pseudomonadati</taxon>
        <taxon>Bacteroidota</taxon>
        <taxon>Sphingobacteriia</taxon>
        <taxon>Sphingobacteriales</taxon>
        <taxon>Sphingobacteriaceae</taxon>
        <taxon>Olivibacter</taxon>
    </lineage>
</organism>
<dbReference type="EMBL" id="JBHLWO010000002">
    <property type="protein sequence ID" value="MFC0320551.1"/>
    <property type="molecule type" value="Genomic_DNA"/>
</dbReference>
<dbReference type="Proteomes" id="UP001589774">
    <property type="component" value="Unassembled WGS sequence"/>
</dbReference>
<dbReference type="InterPro" id="IPR036188">
    <property type="entry name" value="FAD/NAD-bd_sf"/>
</dbReference>
<proteinExistence type="predicted"/>
<accession>A0ABV6HNR6</accession>
<dbReference type="PRINTS" id="PR00411">
    <property type="entry name" value="PNDRDTASEI"/>
</dbReference>
<dbReference type="PANTHER" id="PTHR10668">
    <property type="entry name" value="PHYTOENE DEHYDROGENASE"/>
    <property type="match status" value="1"/>
</dbReference>
<gene>
    <name evidence="1" type="ORF">ACFFI0_19655</name>
</gene>
<dbReference type="PANTHER" id="PTHR10668:SF105">
    <property type="entry name" value="DEHYDROGENASE-RELATED"/>
    <property type="match status" value="1"/>
</dbReference>
<evidence type="ECO:0000313" key="1">
    <source>
        <dbReference type="EMBL" id="MFC0320551.1"/>
    </source>
</evidence>
<reference evidence="1 2" key="1">
    <citation type="submission" date="2024-09" db="EMBL/GenBank/DDBJ databases">
        <authorList>
            <person name="Sun Q."/>
            <person name="Mori K."/>
        </authorList>
    </citation>
    <scope>NUCLEOTIDE SEQUENCE [LARGE SCALE GENOMIC DNA]</scope>
    <source>
        <strain evidence="1 2">CCM 7765</strain>
    </source>
</reference>
<dbReference type="RefSeq" id="WP_130856766.1">
    <property type="nucleotide sequence ID" value="NZ_JBHLWO010000002.1"/>
</dbReference>
<sequence>MPNTDYDAVVVGSGPNGLAAAILLQQQGLNVLIIEGKDVIGGGMRSAESTLPGFIHDICSAVHPMAAASPFLGSLPLADYGLRYIDPKVLAAHPLDGGTAAALYKDIGQTAETLGIDRAYYSDLIEPLVTSWPDIVNDLLGPFGFPKHPWKYLGFGLKAGLPATLFSKRFKGKELKALFAGMAAHSLLNLDQLTTSAIALVLTMAGHRSGWPIVEGGSQQLAQSMAAYFCALGGKIETGIWIRSLAQLPKARAVFFDISPKQLLAIAGHRFTSLYRKQLSRYRYGAGLFKIDWALSEPVPFIAESCRQAGTIHIGNTFEEIAFSEKLVAQGRHPEKPFVLFAQQSLFDASRAPKGKQVGWGYCHVPNGSTKDMTEQIENQVERYAPGFRDLILARHITNTEDLENYNPNYIGGDVNGGALDLRQLFTRPALRFSPYRTSAKGLYICSASTPPGGGVHGMGGFHAAKQALKDIFNITI</sequence>
<dbReference type="Pfam" id="PF13450">
    <property type="entry name" value="NAD_binding_8"/>
    <property type="match status" value="1"/>
</dbReference>
<name>A0ABV6HNR6_9SPHI</name>
<dbReference type="SUPFAM" id="SSF51905">
    <property type="entry name" value="FAD/NAD(P)-binding domain"/>
    <property type="match status" value="1"/>
</dbReference>
<evidence type="ECO:0000313" key="2">
    <source>
        <dbReference type="Proteomes" id="UP001589774"/>
    </source>
</evidence>
<dbReference type="Gene3D" id="3.50.50.60">
    <property type="entry name" value="FAD/NAD(P)-binding domain"/>
    <property type="match status" value="1"/>
</dbReference>
<keyword evidence="2" id="KW-1185">Reference proteome</keyword>
<protein>
    <submittedName>
        <fullName evidence="1">Phytoene desaturase family protein</fullName>
    </submittedName>
</protein>
<comment type="caution">
    <text evidence="1">The sequence shown here is derived from an EMBL/GenBank/DDBJ whole genome shotgun (WGS) entry which is preliminary data.</text>
</comment>